<evidence type="ECO:0000256" key="3">
    <source>
        <dbReference type="ARBA" id="ARBA00022622"/>
    </source>
</evidence>
<sequence>MEASMNLRFFTLAAMAIIFAFSIVEKVSAVDAPAPSPDSGAFSLSTPIAAVVSITVVAFSFLFC</sequence>
<accession>A0A0K9PQK9</accession>
<keyword evidence="8" id="KW-0379">Hydroxylation</keyword>
<keyword evidence="3" id="KW-0336">GPI-anchor</keyword>
<evidence type="ECO:0000256" key="4">
    <source>
        <dbReference type="ARBA" id="ARBA00022729"/>
    </source>
</evidence>
<dbReference type="PANTHER" id="PTHR34114:SF11">
    <property type="entry name" value="ARABINOGALACTAN PROTEIN 13-RELATED"/>
    <property type="match status" value="1"/>
</dbReference>
<protein>
    <submittedName>
        <fullName evidence="13">Uncharacterized protein</fullName>
    </submittedName>
</protein>
<dbReference type="AlphaFoldDB" id="A0A0K9PQK9"/>
<evidence type="ECO:0000256" key="5">
    <source>
        <dbReference type="ARBA" id="ARBA00022974"/>
    </source>
</evidence>
<feature type="chain" id="PRO_5005528218" evidence="12">
    <location>
        <begin position="30"/>
        <end position="64"/>
    </location>
</feature>
<reference evidence="14" key="1">
    <citation type="journal article" date="2016" name="Nature">
        <title>The genome of the seagrass Zostera marina reveals angiosperm adaptation to the sea.</title>
        <authorList>
            <person name="Olsen J.L."/>
            <person name="Rouze P."/>
            <person name="Verhelst B."/>
            <person name="Lin Y.-C."/>
            <person name="Bayer T."/>
            <person name="Collen J."/>
            <person name="Dattolo E."/>
            <person name="De Paoli E."/>
            <person name="Dittami S."/>
            <person name="Maumus F."/>
            <person name="Michel G."/>
            <person name="Kersting A."/>
            <person name="Lauritano C."/>
            <person name="Lohaus R."/>
            <person name="Toepel M."/>
            <person name="Tonon T."/>
            <person name="Vanneste K."/>
            <person name="Amirebrahimi M."/>
            <person name="Brakel J."/>
            <person name="Bostroem C."/>
            <person name="Chovatia M."/>
            <person name="Grimwood J."/>
            <person name="Jenkins J.W."/>
            <person name="Jueterbock A."/>
            <person name="Mraz A."/>
            <person name="Stam W.T."/>
            <person name="Tice H."/>
            <person name="Bornberg-Bauer E."/>
            <person name="Green P.J."/>
            <person name="Pearson G.A."/>
            <person name="Procaccini G."/>
            <person name="Duarte C.M."/>
            <person name="Schmutz J."/>
            <person name="Reusch T.B.H."/>
            <person name="Van de Peer Y."/>
        </authorList>
    </citation>
    <scope>NUCLEOTIDE SEQUENCE [LARGE SCALE GENOMIC DNA]</scope>
    <source>
        <strain evidence="14">cv. Finnish</strain>
    </source>
</reference>
<gene>
    <name evidence="13" type="ORF">ZOSMA_185G00530</name>
</gene>
<dbReference type="PANTHER" id="PTHR34114">
    <property type="entry name" value="ARABINOGALACTAN PEPTIDE 1"/>
    <property type="match status" value="1"/>
</dbReference>
<name>A0A0K9PQK9_ZOSMR</name>
<comment type="caution">
    <text evidence="13">The sequence shown here is derived from an EMBL/GenBank/DDBJ whole genome shotgun (WGS) entry which is preliminary data.</text>
</comment>
<evidence type="ECO:0000256" key="6">
    <source>
        <dbReference type="ARBA" id="ARBA00023136"/>
    </source>
</evidence>
<evidence type="ECO:0000313" key="14">
    <source>
        <dbReference type="Proteomes" id="UP000036987"/>
    </source>
</evidence>
<dbReference type="Proteomes" id="UP000036987">
    <property type="component" value="Unassembled WGS sequence"/>
</dbReference>
<comment type="subcellular location">
    <subcellularLocation>
        <location evidence="10">Endomembrane system</location>
        <topology evidence="10">Lipid-anchor</topology>
    </subcellularLocation>
    <subcellularLocation>
        <location evidence="1">Membrane</location>
        <topology evidence="1">Lipid-anchor</topology>
        <topology evidence="1">GPI-anchor</topology>
    </subcellularLocation>
</comment>
<proteinExistence type="inferred from homology"/>
<keyword evidence="7" id="KW-0325">Glycoprotein</keyword>
<keyword evidence="11" id="KW-0812">Transmembrane</keyword>
<keyword evidence="5" id="KW-0654">Proteoglycan</keyword>
<feature type="transmembrane region" description="Helical" evidence="11">
    <location>
        <begin position="39"/>
        <end position="63"/>
    </location>
</feature>
<keyword evidence="4 12" id="KW-0732">Signal</keyword>
<dbReference type="GO" id="GO:0098552">
    <property type="term" value="C:side of membrane"/>
    <property type="evidence" value="ECO:0007669"/>
    <property type="project" value="UniProtKB-KW"/>
</dbReference>
<evidence type="ECO:0000256" key="2">
    <source>
        <dbReference type="ARBA" id="ARBA00005835"/>
    </source>
</evidence>
<evidence type="ECO:0000256" key="12">
    <source>
        <dbReference type="SAM" id="SignalP"/>
    </source>
</evidence>
<keyword evidence="14" id="KW-1185">Reference proteome</keyword>
<evidence type="ECO:0000256" key="10">
    <source>
        <dbReference type="ARBA" id="ARBA00037868"/>
    </source>
</evidence>
<keyword evidence="11" id="KW-1133">Transmembrane helix</keyword>
<comment type="similarity">
    <text evidence="2">Belongs to the AG-peptide AGP family.</text>
</comment>
<evidence type="ECO:0000313" key="13">
    <source>
        <dbReference type="EMBL" id="KMZ71234.1"/>
    </source>
</evidence>
<dbReference type="InterPro" id="IPR039281">
    <property type="entry name" value="AGP3/12/13/14/21"/>
</dbReference>
<organism evidence="13 14">
    <name type="scientific">Zostera marina</name>
    <name type="common">Eelgrass</name>
    <dbReference type="NCBI Taxonomy" id="29655"/>
    <lineage>
        <taxon>Eukaryota</taxon>
        <taxon>Viridiplantae</taxon>
        <taxon>Streptophyta</taxon>
        <taxon>Embryophyta</taxon>
        <taxon>Tracheophyta</taxon>
        <taxon>Spermatophyta</taxon>
        <taxon>Magnoliopsida</taxon>
        <taxon>Liliopsida</taxon>
        <taxon>Zosteraceae</taxon>
        <taxon>Zostera</taxon>
    </lineage>
</organism>
<dbReference type="GO" id="GO:0012505">
    <property type="term" value="C:endomembrane system"/>
    <property type="evidence" value="ECO:0007669"/>
    <property type="project" value="UniProtKB-SubCell"/>
</dbReference>
<evidence type="ECO:0000256" key="1">
    <source>
        <dbReference type="ARBA" id="ARBA00004589"/>
    </source>
</evidence>
<evidence type="ECO:0000256" key="11">
    <source>
        <dbReference type="SAM" id="Phobius"/>
    </source>
</evidence>
<evidence type="ECO:0000256" key="8">
    <source>
        <dbReference type="ARBA" id="ARBA00023278"/>
    </source>
</evidence>
<dbReference type="EMBL" id="LFYR01000684">
    <property type="protein sequence ID" value="KMZ71234.1"/>
    <property type="molecule type" value="Genomic_DNA"/>
</dbReference>
<keyword evidence="6 11" id="KW-0472">Membrane</keyword>
<evidence type="ECO:0000256" key="9">
    <source>
        <dbReference type="ARBA" id="ARBA00023288"/>
    </source>
</evidence>
<keyword evidence="9" id="KW-0449">Lipoprotein</keyword>
<feature type="signal peptide" evidence="12">
    <location>
        <begin position="1"/>
        <end position="29"/>
    </location>
</feature>
<evidence type="ECO:0000256" key="7">
    <source>
        <dbReference type="ARBA" id="ARBA00023180"/>
    </source>
</evidence>